<protein>
    <recommendedName>
        <fullName evidence="5">Calcium-binding protein</fullName>
    </recommendedName>
</protein>
<feature type="compositionally biased region" description="Low complexity" evidence="1">
    <location>
        <begin position="187"/>
        <end position="202"/>
    </location>
</feature>
<name>A0A9X3NF84_9ACTN</name>
<evidence type="ECO:0008006" key="5">
    <source>
        <dbReference type="Google" id="ProtNLM"/>
    </source>
</evidence>
<sequence length="284" mass="29726">MVRAAYIASLLLLFVVPAAQAAPPKRLPAQWAKANKLGLKSAAKDKDRDGLTNWGEYRAGTNPRKRDTDRDGVLDALEDRDRDKLANADEIAAGTDPRRRDSDGDKVLDGREDRDRDGLANADERVTGHNLRARDTNADGVLDGADNAGWIAASAGGAVTIRLAKGGTLAARLTGDSWVACTAKPVTPTAGTSTSPTSGQPDTEQESDPVDEAPASDELPDAEDDPAGLPAAFLSQDEPEDGAEIADTEAVDLGDCATVLKVGAVVHRALVEGGVLTDLELIKS</sequence>
<evidence type="ECO:0000256" key="2">
    <source>
        <dbReference type="SAM" id="SignalP"/>
    </source>
</evidence>
<comment type="caution">
    <text evidence="3">The sequence shown here is derived from an EMBL/GenBank/DDBJ whole genome shotgun (WGS) entry which is preliminary data.</text>
</comment>
<keyword evidence="2" id="KW-0732">Signal</keyword>
<accession>A0A9X3NF84</accession>
<proteinExistence type="predicted"/>
<dbReference type="SUPFAM" id="SSF103647">
    <property type="entry name" value="TSP type-3 repeat"/>
    <property type="match status" value="1"/>
</dbReference>
<feature type="region of interest" description="Disordered" evidence="1">
    <location>
        <begin position="85"/>
        <end position="131"/>
    </location>
</feature>
<feature type="chain" id="PRO_5040849139" description="Calcium-binding protein" evidence="2">
    <location>
        <begin position="22"/>
        <end position="284"/>
    </location>
</feature>
<feature type="compositionally biased region" description="Basic and acidic residues" evidence="1">
    <location>
        <begin position="96"/>
        <end position="131"/>
    </location>
</feature>
<organism evidence="3 4">
    <name type="scientific">Solirubrobacter phytolaccae</name>
    <dbReference type="NCBI Taxonomy" id="1404360"/>
    <lineage>
        <taxon>Bacteria</taxon>
        <taxon>Bacillati</taxon>
        <taxon>Actinomycetota</taxon>
        <taxon>Thermoleophilia</taxon>
        <taxon>Solirubrobacterales</taxon>
        <taxon>Solirubrobacteraceae</taxon>
        <taxon>Solirubrobacter</taxon>
    </lineage>
</organism>
<evidence type="ECO:0000256" key="1">
    <source>
        <dbReference type="SAM" id="MobiDB-lite"/>
    </source>
</evidence>
<keyword evidence="4" id="KW-1185">Reference proteome</keyword>
<dbReference type="Proteomes" id="UP001147653">
    <property type="component" value="Unassembled WGS sequence"/>
</dbReference>
<feature type="compositionally biased region" description="Acidic residues" evidence="1">
    <location>
        <begin position="203"/>
        <end position="226"/>
    </location>
</feature>
<dbReference type="AlphaFoldDB" id="A0A9X3NF84"/>
<reference evidence="3" key="1">
    <citation type="submission" date="2022-10" db="EMBL/GenBank/DDBJ databases">
        <title>The WGS of Solirubrobacter phytolaccae KCTC 29190.</title>
        <authorList>
            <person name="Jiang Z."/>
        </authorList>
    </citation>
    <scope>NUCLEOTIDE SEQUENCE</scope>
    <source>
        <strain evidence="3">KCTC 29190</strain>
    </source>
</reference>
<dbReference type="GO" id="GO:0005509">
    <property type="term" value="F:calcium ion binding"/>
    <property type="evidence" value="ECO:0007669"/>
    <property type="project" value="InterPro"/>
</dbReference>
<evidence type="ECO:0000313" key="4">
    <source>
        <dbReference type="Proteomes" id="UP001147653"/>
    </source>
</evidence>
<gene>
    <name evidence="3" type="ORF">OJ997_34570</name>
</gene>
<feature type="signal peptide" evidence="2">
    <location>
        <begin position="1"/>
        <end position="21"/>
    </location>
</feature>
<evidence type="ECO:0000313" key="3">
    <source>
        <dbReference type="EMBL" id="MDA0185483.1"/>
    </source>
</evidence>
<dbReference type="EMBL" id="JAPDDP010000117">
    <property type="protein sequence ID" value="MDA0185483.1"/>
    <property type="molecule type" value="Genomic_DNA"/>
</dbReference>
<feature type="region of interest" description="Disordered" evidence="1">
    <location>
        <begin position="185"/>
        <end position="244"/>
    </location>
</feature>
<dbReference type="InterPro" id="IPR028974">
    <property type="entry name" value="TSP_type-3_rpt"/>
</dbReference>
<dbReference type="RefSeq" id="WP_270029990.1">
    <property type="nucleotide sequence ID" value="NZ_JAPDDP010000117.1"/>
</dbReference>
<feature type="region of interest" description="Disordered" evidence="1">
    <location>
        <begin position="40"/>
        <end position="72"/>
    </location>
</feature>